<dbReference type="GO" id="GO:0005737">
    <property type="term" value="C:cytoplasm"/>
    <property type="evidence" value="ECO:0007669"/>
    <property type="project" value="TreeGrafter"/>
</dbReference>
<dbReference type="SUPFAM" id="SSF56112">
    <property type="entry name" value="Protein kinase-like (PK-like)"/>
    <property type="match status" value="1"/>
</dbReference>
<dbReference type="RefSeq" id="XP_044568383.1">
    <property type="nucleotide sequence ID" value="XM_044711345.1"/>
</dbReference>
<dbReference type="OrthoDB" id="6513151at2759"/>
<evidence type="ECO:0000259" key="4">
    <source>
        <dbReference type="PROSITE" id="PS50011"/>
    </source>
</evidence>
<dbReference type="VEuPathDB" id="AmoebaDB:NfTy_007420"/>
<dbReference type="InterPro" id="IPR008271">
    <property type="entry name" value="Ser/Thr_kinase_AS"/>
</dbReference>
<dbReference type="InterPro" id="IPR000719">
    <property type="entry name" value="Prot_kinase_dom"/>
</dbReference>
<accession>A0A6A5CDK9</accession>
<dbReference type="AlphaFoldDB" id="A0A6A5CDK9"/>
<dbReference type="GeneID" id="68114803"/>
<dbReference type="VEuPathDB" id="AmoebaDB:NF0015500"/>
<comment type="caution">
    <text evidence="5">The sequence shown here is derived from an EMBL/GenBank/DDBJ whole genome shotgun (WGS) entry which is preliminary data.</text>
</comment>
<proteinExistence type="predicted"/>
<feature type="compositionally biased region" description="Polar residues" evidence="3">
    <location>
        <begin position="92"/>
        <end position="101"/>
    </location>
</feature>
<feature type="region of interest" description="Disordered" evidence="3">
    <location>
        <begin position="38"/>
        <end position="145"/>
    </location>
</feature>
<organism evidence="5 6">
    <name type="scientific">Naegleria fowleri</name>
    <name type="common">Brain eating amoeba</name>
    <dbReference type="NCBI Taxonomy" id="5763"/>
    <lineage>
        <taxon>Eukaryota</taxon>
        <taxon>Discoba</taxon>
        <taxon>Heterolobosea</taxon>
        <taxon>Tetramitia</taxon>
        <taxon>Eutetramitia</taxon>
        <taxon>Vahlkampfiidae</taxon>
        <taxon>Naegleria</taxon>
    </lineage>
</organism>
<evidence type="ECO:0000313" key="5">
    <source>
        <dbReference type="EMBL" id="KAF0983670.1"/>
    </source>
</evidence>
<dbReference type="PROSITE" id="PS00108">
    <property type="entry name" value="PROTEIN_KINASE_ST"/>
    <property type="match status" value="1"/>
</dbReference>
<evidence type="ECO:0000256" key="2">
    <source>
        <dbReference type="ARBA" id="ARBA00022840"/>
    </source>
</evidence>
<dbReference type="PANTHER" id="PTHR24346:SF30">
    <property type="entry name" value="MATERNAL EMBRYONIC LEUCINE ZIPPER KINASE"/>
    <property type="match status" value="1"/>
</dbReference>
<dbReference type="Gene3D" id="1.10.510.10">
    <property type="entry name" value="Transferase(Phosphotransferase) domain 1"/>
    <property type="match status" value="1"/>
</dbReference>
<dbReference type="SMART" id="SM00220">
    <property type="entry name" value="S_TKc"/>
    <property type="match status" value="1"/>
</dbReference>
<dbReference type="GO" id="GO:0004674">
    <property type="term" value="F:protein serine/threonine kinase activity"/>
    <property type="evidence" value="ECO:0007669"/>
    <property type="project" value="TreeGrafter"/>
</dbReference>
<dbReference type="Pfam" id="PF00069">
    <property type="entry name" value="Pkinase"/>
    <property type="match status" value="1"/>
</dbReference>
<dbReference type="OMA" id="QEMKYIQ"/>
<feature type="domain" description="Protein kinase" evidence="4">
    <location>
        <begin position="232"/>
        <end position="563"/>
    </location>
</feature>
<dbReference type="GO" id="GO:0005524">
    <property type="term" value="F:ATP binding"/>
    <property type="evidence" value="ECO:0007669"/>
    <property type="project" value="UniProtKB-KW"/>
</dbReference>
<keyword evidence="6" id="KW-1185">Reference proteome</keyword>
<evidence type="ECO:0000313" key="6">
    <source>
        <dbReference type="Proteomes" id="UP000444721"/>
    </source>
</evidence>
<dbReference type="VEuPathDB" id="AmoebaDB:FDP41_007585"/>
<keyword evidence="1" id="KW-0547">Nucleotide-binding</keyword>
<feature type="compositionally biased region" description="Low complexity" evidence="3">
    <location>
        <begin position="80"/>
        <end position="91"/>
    </location>
</feature>
<sequence length="569" mass="64511">MEGYQIVSTIAKTATSKVLLAKHIPTQQLFAIKQITVPKPSDDDWGAEEVVLVDADTDDDEYDSDSSSSNDEHLHGQPLSIIVPSSSSHPSTTLNTCPEKTSSWKRKQQQSSPRNSSHLGTKTVSNPSPRRQNFAQQQQSTNIVDNLNTSSVVKIETQCASPPSPITRKSKGISNLPFVEEFVNQHVESDESDDDDLDEQDDSNKLICKTQNLTLSLDATHTISDNVTGALLKNEKKLSNDNFQVVIPTSTNQTKKQVSPQVQMTMNDMIQKRKKQEMKYIQNEIHALQTIAKGPYHIYETEGNSKVMEWPFGEKPKRISDEDKIETFSKYVCQMKKVIEDPKENKICIVLEYADGGDLFSIIEYYDTHGSYGRMREEQARYYFKQVVSGVLYMHRCGICHRDLKPENILVTHDESEKTKTATTTTSQIGIPFTPSHNHHPVLKITDYGFCGILKKAGASSQTLFDDVVGTESWCAPEVLNRQRYDGRKADIWSLGCILFALLTGCFAFDHDDIHELHRMIEDVKIQFPSFINKETKEFILSMICKDPKQRLNIEEVYDHPWMKKGAYL</sequence>
<gene>
    <name evidence="5" type="ORF">FDP41_007585</name>
</gene>
<reference evidence="5 6" key="1">
    <citation type="journal article" date="2019" name="Sci. Rep.">
        <title>Nanopore sequencing improves the draft genome of the human pathogenic amoeba Naegleria fowleri.</title>
        <authorList>
            <person name="Liechti N."/>
            <person name="Schurch N."/>
            <person name="Bruggmann R."/>
            <person name="Wittwer M."/>
        </authorList>
    </citation>
    <scope>NUCLEOTIDE SEQUENCE [LARGE SCALE GENOMIC DNA]</scope>
    <source>
        <strain evidence="5 6">ATCC 30894</strain>
    </source>
</reference>
<dbReference type="Proteomes" id="UP000444721">
    <property type="component" value="Unassembled WGS sequence"/>
</dbReference>
<dbReference type="GO" id="GO:0035556">
    <property type="term" value="P:intracellular signal transduction"/>
    <property type="evidence" value="ECO:0007669"/>
    <property type="project" value="TreeGrafter"/>
</dbReference>
<name>A0A6A5CDK9_NAEFO</name>
<feature type="compositionally biased region" description="Acidic residues" evidence="3">
    <location>
        <begin position="55"/>
        <end position="64"/>
    </location>
</feature>
<evidence type="ECO:0000256" key="3">
    <source>
        <dbReference type="SAM" id="MobiDB-lite"/>
    </source>
</evidence>
<feature type="compositionally biased region" description="Polar residues" evidence="3">
    <location>
        <begin position="109"/>
        <end position="145"/>
    </location>
</feature>
<dbReference type="InterPro" id="IPR011009">
    <property type="entry name" value="Kinase-like_dom_sf"/>
</dbReference>
<evidence type="ECO:0000256" key="1">
    <source>
        <dbReference type="ARBA" id="ARBA00022741"/>
    </source>
</evidence>
<dbReference type="PANTHER" id="PTHR24346">
    <property type="entry name" value="MAP/MICROTUBULE AFFINITY-REGULATING KINASE"/>
    <property type="match status" value="1"/>
</dbReference>
<dbReference type="PROSITE" id="PS50011">
    <property type="entry name" value="PROTEIN_KINASE_DOM"/>
    <property type="match status" value="1"/>
</dbReference>
<keyword evidence="2" id="KW-0067">ATP-binding</keyword>
<protein>
    <recommendedName>
        <fullName evidence="4">Protein kinase domain-containing protein</fullName>
    </recommendedName>
</protein>
<dbReference type="EMBL" id="VFQX01000004">
    <property type="protein sequence ID" value="KAF0983670.1"/>
    <property type="molecule type" value="Genomic_DNA"/>
</dbReference>